<feature type="compositionally biased region" description="Polar residues" evidence="5">
    <location>
        <begin position="23"/>
        <end position="32"/>
    </location>
</feature>
<evidence type="ECO:0000256" key="2">
    <source>
        <dbReference type="ARBA" id="ARBA00022786"/>
    </source>
</evidence>
<dbReference type="PANTHER" id="PTHR22852">
    <property type="entry name" value="LETHAL 2 DENTICLELESS PROTEIN RETINOIC ACID-REGULATED NUCLEAR MATRIX-ASSOCIATED PROTEIN"/>
    <property type="match status" value="1"/>
</dbReference>
<dbReference type="GeneID" id="27728725"/>
<dbReference type="SMART" id="SM00320">
    <property type="entry name" value="WD40"/>
    <property type="match status" value="5"/>
</dbReference>
<dbReference type="InterPro" id="IPR001680">
    <property type="entry name" value="WD40_rpt"/>
</dbReference>
<dbReference type="OMA" id="PINTIWA"/>
<dbReference type="OrthoDB" id="2096344at2759"/>
<dbReference type="PROSITE" id="PS50082">
    <property type="entry name" value="WD_REPEATS_2"/>
    <property type="match status" value="3"/>
</dbReference>
<dbReference type="InterPro" id="IPR015943">
    <property type="entry name" value="WD40/YVTN_repeat-like_dom_sf"/>
</dbReference>
<sequence length="745" mass="82359">MTATMDLDDIPTSSQEPPLASGASHSTPNRNAFLSPPRRRERRNPSVTPRRFARFFGPMLAGNSSTSGLDPRPALNEMGDSVTNHQGSTVKRKLFESSSHSLTLSLPEPEPLMKRVRVQDSNPHPFSDENIPSFSHRLSGAQHTLEDDAIPSSPCVPSSPPPFPQDIDDLQPKTLNDFWPCSRGARARREGIMKSFGRSFENTSDIDALDDEGMDIEEPVPPPQPIKRFRATNFHSRLLVREFGHSTRMLPSTYQCPVPDVHPDLSSFCSRSNDVIQCTSFKNESQLIPFSLATSTNQGKLVTAVGDEEGYVRFITRQNDDELAPEYFWQAHANAIMDLDWSPSGTHLATAAGDRSARVLDVVSQSLLFNLTGGHDSCLRQVKFQPGNGGGHILATSDRTSRIQIWDTRYKRSVSTIPEEVLVQPDGTVLSESTSSTFGDPINTIWAGHYRKRDYNLASVTSLQWLSPGQSHLLLSASEADSTIKLWDSRYISYTRDDKPKPLAYTAQPSDHIRRPYGITSLALNSDASRLYAVCKNGTVYAYSTSHLILGHGPELATLETPRPRNGRNVEGLGPIYGFRHDRLKVNTFFIKCSILPQHVMGTEMLAVGSSDNCPILFPTDESSIRSQWPLLESHPSSTFTSSSQSDPTIPLSFSSQTSDLTSSFSPSRTPIVRNGVALVEGTSREVSSVKWTPDGQLVSISDDYSIRFWSADAERARYLRNCGDFGGLRFGAGWADVVDTPYDE</sequence>
<accession>A0A084FX89</accession>
<evidence type="ECO:0000256" key="3">
    <source>
        <dbReference type="ARBA" id="ARBA00038344"/>
    </source>
</evidence>
<evidence type="ECO:0000313" key="7">
    <source>
        <dbReference type="Proteomes" id="UP000028545"/>
    </source>
</evidence>
<dbReference type="HOGENOM" id="CLU_018451_0_0_1"/>
<feature type="region of interest" description="Disordered" evidence="5">
    <location>
        <begin position="636"/>
        <end position="667"/>
    </location>
</feature>
<dbReference type="EMBL" id="JOWA01000143">
    <property type="protein sequence ID" value="KEZ39701.1"/>
    <property type="molecule type" value="Genomic_DNA"/>
</dbReference>
<name>A0A084FX89_PSEDA</name>
<keyword evidence="2" id="KW-0833">Ubl conjugation pathway</keyword>
<feature type="region of interest" description="Disordered" evidence="5">
    <location>
        <begin position="1"/>
        <end position="79"/>
    </location>
</feature>
<dbReference type="Proteomes" id="UP000028545">
    <property type="component" value="Unassembled WGS sequence"/>
</dbReference>
<comment type="similarity">
    <text evidence="3">Belongs to the WD repeat cdt2 family.</text>
</comment>
<dbReference type="SUPFAM" id="SSF50978">
    <property type="entry name" value="WD40 repeat-like"/>
    <property type="match status" value="1"/>
</dbReference>
<protein>
    <recommendedName>
        <fullName evidence="8">WD domain-containing protein</fullName>
    </recommendedName>
</protein>
<dbReference type="PANTHER" id="PTHR22852:SF0">
    <property type="entry name" value="DENTICLELESS PROTEIN HOMOLOG"/>
    <property type="match status" value="1"/>
</dbReference>
<comment type="caution">
    <text evidence="6">The sequence shown here is derived from an EMBL/GenBank/DDBJ whole genome shotgun (WGS) entry which is preliminary data.</text>
</comment>
<feature type="repeat" description="WD" evidence="4">
    <location>
        <begin position="372"/>
        <end position="416"/>
    </location>
</feature>
<dbReference type="VEuPathDB" id="FungiDB:SAPIO_CDS9653"/>
<proteinExistence type="inferred from homology"/>
<keyword evidence="4" id="KW-0853">WD repeat</keyword>
<dbReference type="GO" id="GO:0005634">
    <property type="term" value="C:nucleus"/>
    <property type="evidence" value="ECO:0007669"/>
    <property type="project" value="TreeGrafter"/>
</dbReference>
<dbReference type="GO" id="GO:0030674">
    <property type="term" value="F:protein-macromolecule adaptor activity"/>
    <property type="evidence" value="ECO:0007669"/>
    <property type="project" value="TreeGrafter"/>
</dbReference>
<dbReference type="KEGG" id="sapo:SAPIO_CDS9653"/>
<dbReference type="AlphaFoldDB" id="A0A084FX89"/>
<evidence type="ECO:0000256" key="1">
    <source>
        <dbReference type="ARBA" id="ARBA00004906"/>
    </source>
</evidence>
<feature type="region of interest" description="Disordered" evidence="5">
    <location>
        <begin position="146"/>
        <end position="175"/>
    </location>
</feature>
<evidence type="ECO:0000256" key="4">
    <source>
        <dbReference type="PROSITE-ProRule" id="PRU00221"/>
    </source>
</evidence>
<dbReference type="GO" id="GO:0043161">
    <property type="term" value="P:proteasome-mediated ubiquitin-dependent protein catabolic process"/>
    <property type="evidence" value="ECO:0007669"/>
    <property type="project" value="TreeGrafter"/>
</dbReference>
<dbReference type="RefSeq" id="XP_016639500.1">
    <property type="nucleotide sequence ID" value="XM_016790990.1"/>
</dbReference>
<evidence type="ECO:0000256" key="5">
    <source>
        <dbReference type="SAM" id="MobiDB-lite"/>
    </source>
</evidence>
<evidence type="ECO:0008006" key="8">
    <source>
        <dbReference type="Google" id="ProtNLM"/>
    </source>
</evidence>
<evidence type="ECO:0000313" key="6">
    <source>
        <dbReference type="EMBL" id="KEZ39701.1"/>
    </source>
</evidence>
<dbReference type="Pfam" id="PF00400">
    <property type="entry name" value="WD40"/>
    <property type="match status" value="3"/>
</dbReference>
<comment type="pathway">
    <text evidence="1">Protein modification; protein ubiquitination.</text>
</comment>
<feature type="repeat" description="WD" evidence="4">
    <location>
        <begin position="680"/>
        <end position="720"/>
    </location>
</feature>
<dbReference type="Gene3D" id="2.130.10.10">
    <property type="entry name" value="YVTN repeat-like/Quinoprotein amine dehydrogenase"/>
    <property type="match status" value="2"/>
</dbReference>
<dbReference type="InterPro" id="IPR051865">
    <property type="entry name" value="WD-repeat_CDT2_adapter"/>
</dbReference>
<keyword evidence="7" id="KW-1185">Reference proteome</keyword>
<dbReference type="InterPro" id="IPR036322">
    <property type="entry name" value="WD40_repeat_dom_sf"/>
</dbReference>
<gene>
    <name evidence="6" type="ORF">SAPIO_CDS9653</name>
</gene>
<feature type="repeat" description="WD" evidence="4">
    <location>
        <begin position="329"/>
        <end position="370"/>
    </location>
</feature>
<organism evidence="6 7">
    <name type="scientific">Pseudallescheria apiosperma</name>
    <name type="common">Scedosporium apiospermum</name>
    <dbReference type="NCBI Taxonomy" id="563466"/>
    <lineage>
        <taxon>Eukaryota</taxon>
        <taxon>Fungi</taxon>
        <taxon>Dikarya</taxon>
        <taxon>Ascomycota</taxon>
        <taxon>Pezizomycotina</taxon>
        <taxon>Sordariomycetes</taxon>
        <taxon>Hypocreomycetidae</taxon>
        <taxon>Microascales</taxon>
        <taxon>Microascaceae</taxon>
        <taxon>Scedosporium</taxon>
    </lineage>
</organism>
<reference evidence="6 7" key="1">
    <citation type="journal article" date="2014" name="Genome Announc.">
        <title>Draft genome sequence of the pathogenic fungus Scedosporium apiospermum.</title>
        <authorList>
            <person name="Vandeputte P."/>
            <person name="Ghamrawi S."/>
            <person name="Rechenmann M."/>
            <person name="Iltis A."/>
            <person name="Giraud S."/>
            <person name="Fleury M."/>
            <person name="Thornton C."/>
            <person name="Delhaes L."/>
            <person name="Meyer W."/>
            <person name="Papon N."/>
            <person name="Bouchara J.P."/>
        </authorList>
    </citation>
    <scope>NUCLEOTIDE SEQUENCE [LARGE SCALE GENOMIC DNA]</scope>
    <source>
        <strain evidence="6 7">IHEM 14462</strain>
    </source>
</reference>